<reference evidence="2 3" key="1">
    <citation type="submission" date="2020-09" db="EMBL/GenBank/DDBJ databases">
        <title>De no assembly of potato wild relative species, Solanum commersonii.</title>
        <authorList>
            <person name="Cho K."/>
        </authorList>
    </citation>
    <scope>NUCLEOTIDE SEQUENCE [LARGE SCALE GENOMIC DNA]</scope>
    <source>
        <strain evidence="2">LZ3.2</strain>
        <tissue evidence="2">Leaf</tissue>
    </source>
</reference>
<evidence type="ECO:0000313" key="3">
    <source>
        <dbReference type="Proteomes" id="UP000824120"/>
    </source>
</evidence>
<name>A0A9J6B582_SOLCO</name>
<dbReference type="AlphaFoldDB" id="A0A9J6B582"/>
<keyword evidence="3" id="KW-1185">Reference proteome</keyword>
<dbReference type="Proteomes" id="UP000824120">
    <property type="component" value="Chromosome 1"/>
</dbReference>
<accession>A0A9J6B582</accession>
<evidence type="ECO:0008006" key="4">
    <source>
        <dbReference type="Google" id="ProtNLM"/>
    </source>
</evidence>
<protein>
    <recommendedName>
        <fullName evidence="4">F-box protein</fullName>
    </recommendedName>
</protein>
<comment type="caution">
    <text evidence="2">The sequence shown here is derived from an EMBL/GenBank/DDBJ whole genome shotgun (WGS) entry which is preliminary data.</text>
</comment>
<evidence type="ECO:0000256" key="1">
    <source>
        <dbReference type="SAM" id="MobiDB-lite"/>
    </source>
</evidence>
<organism evidence="2 3">
    <name type="scientific">Solanum commersonii</name>
    <name type="common">Commerson's wild potato</name>
    <name type="synonym">Commerson's nightshade</name>
    <dbReference type="NCBI Taxonomy" id="4109"/>
    <lineage>
        <taxon>Eukaryota</taxon>
        <taxon>Viridiplantae</taxon>
        <taxon>Streptophyta</taxon>
        <taxon>Embryophyta</taxon>
        <taxon>Tracheophyta</taxon>
        <taxon>Spermatophyta</taxon>
        <taxon>Magnoliopsida</taxon>
        <taxon>eudicotyledons</taxon>
        <taxon>Gunneridae</taxon>
        <taxon>Pentapetalae</taxon>
        <taxon>asterids</taxon>
        <taxon>lamiids</taxon>
        <taxon>Solanales</taxon>
        <taxon>Solanaceae</taxon>
        <taxon>Solanoideae</taxon>
        <taxon>Solaneae</taxon>
        <taxon>Solanum</taxon>
    </lineage>
</organism>
<dbReference type="EMBL" id="JACXVP010000001">
    <property type="protein sequence ID" value="KAG5631771.1"/>
    <property type="molecule type" value="Genomic_DNA"/>
</dbReference>
<gene>
    <name evidence="2" type="ORF">H5410_003488</name>
</gene>
<proteinExistence type="predicted"/>
<sequence>MSPIDPIKDKVHVWVMEEYGVSKSWILKNTIRLVPVESPLAVWKNNILLFQSKNGHVISYDINSNEEKEHILHGFPTSLSVIVSGGSMKGSGGATPPPNFDGDSIYT</sequence>
<evidence type="ECO:0000313" key="2">
    <source>
        <dbReference type="EMBL" id="KAG5631771.1"/>
    </source>
</evidence>
<feature type="region of interest" description="Disordered" evidence="1">
    <location>
        <begin position="86"/>
        <end position="107"/>
    </location>
</feature>
<dbReference type="OrthoDB" id="1166669at2759"/>